<sequence length="152" mass="18107">MAKKNYTDVALNKDNEKWFNKIEELSIQLQNEKISKREKKKIEKEIEQNKKYIIKSDFWFKKAESFEKNGEMLKQTGKSMQKVGLKTTAIVWTPALFAGYKVYQNIKGSTETPEQDLIELIKRCEKDYKDGKIDERTMKEYIVKFTQEEYRA</sequence>
<organism evidence="1 2">
    <name type="scientific">Mammaliicoccus fleurettii</name>
    <dbReference type="NCBI Taxonomy" id="150056"/>
    <lineage>
        <taxon>Bacteria</taxon>
        <taxon>Bacillati</taxon>
        <taxon>Bacillota</taxon>
        <taxon>Bacilli</taxon>
        <taxon>Bacillales</taxon>
        <taxon>Staphylococcaceae</taxon>
        <taxon>Mammaliicoccus</taxon>
    </lineage>
</organism>
<reference evidence="1 2" key="1">
    <citation type="submission" date="2021-05" db="EMBL/GenBank/DDBJ databases">
        <title>Staphylococcus fleurettii isolated from lake water in First Nation community in Manitoba, Canada.</title>
        <authorList>
            <person name="Bashar S."/>
            <person name="Murdock A."/>
            <person name="Patidar R."/>
            <person name="Golding G."/>
            <person name="Farenhorst A."/>
            <person name="Kumar A."/>
        </authorList>
    </citation>
    <scope>NUCLEOTIDE SEQUENCE [LARGE SCALE GENOMIC DNA]</scope>
    <source>
        <strain evidence="1 2">SF002</strain>
    </source>
</reference>
<dbReference type="Proteomes" id="UP000681586">
    <property type="component" value="Unassembled WGS sequence"/>
</dbReference>
<accession>A0ABS5MJI9</accession>
<protein>
    <recommendedName>
        <fullName evidence="3">EF-hand domain-containing protein</fullName>
    </recommendedName>
</protein>
<comment type="caution">
    <text evidence="1">The sequence shown here is derived from an EMBL/GenBank/DDBJ whole genome shotgun (WGS) entry which is preliminary data.</text>
</comment>
<proteinExistence type="predicted"/>
<evidence type="ECO:0000313" key="2">
    <source>
        <dbReference type="Proteomes" id="UP000681586"/>
    </source>
</evidence>
<name>A0ABS5MJI9_9STAP</name>
<evidence type="ECO:0008006" key="3">
    <source>
        <dbReference type="Google" id="ProtNLM"/>
    </source>
</evidence>
<dbReference type="RefSeq" id="WP_203153491.1">
    <property type="nucleotide sequence ID" value="NZ_JAEPSA010000003.1"/>
</dbReference>
<gene>
    <name evidence="1" type="ORF">JJQ58_01060</name>
</gene>
<evidence type="ECO:0000313" key="1">
    <source>
        <dbReference type="EMBL" id="MBS3696068.1"/>
    </source>
</evidence>
<dbReference type="EMBL" id="JAGXBM010000001">
    <property type="protein sequence ID" value="MBS3696068.1"/>
    <property type="molecule type" value="Genomic_DNA"/>
</dbReference>
<keyword evidence="2" id="KW-1185">Reference proteome</keyword>